<dbReference type="Proteomes" id="UP000002704">
    <property type="component" value="Chromosome"/>
</dbReference>
<dbReference type="PANTHER" id="PTHR35813:SF1">
    <property type="entry name" value="INNER MEMBRANE PROTEIN YBAN"/>
    <property type="match status" value="1"/>
</dbReference>
<dbReference type="eggNOG" id="COG2832">
    <property type="taxonomic scope" value="Bacteria"/>
</dbReference>
<proteinExistence type="predicted"/>
<sequence length="118" mass="13869">MELALTRPRRKELTNKRLSSPEIEKVYVALTGWEKRRVKRGRIYSPALFYQWLVEHPRLGPWIRDYLDGNGILLKSKGYAIRLIWASILFSCYLVQRKWGRICFPVPALKTRSPVQPG</sequence>
<reference evidence="1 2" key="1">
    <citation type="journal article" date="2009" name="Genome Biol.">
        <title>Genomic and genetic analyses of diversity and plant interactions of Pseudomonas fluorescens.</title>
        <authorList>
            <person name="Silby M.W."/>
            <person name="Cerdeno-Tarraga A.M."/>
            <person name="Vernikos G.S."/>
            <person name="Giddens S.R."/>
            <person name="Jackson R.W."/>
            <person name="Preston G.M."/>
            <person name="Zhang X.X."/>
            <person name="Moon C.D."/>
            <person name="Gehrig S.M."/>
            <person name="Godfrey S.A."/>
            <person name="Knight C.G."/>
            <person name="Malone J.G."/>
            <person name="Robinson Z."/>
            <person name="Spiers A.J."/>
            <person name="Harris S."/>
            <person name="Challis G.L."/>
            <person name="Yaxley A.M."/>
            <person name="Harris D."/>
            <person name="Seeger K."/>
            <person name="Murphy L."/>
            <person name="Rutter S."/>
            <person name="Squares R."/>
            <person name="Quail M.A."/>
            <person name="Saunders E."/>
            <person name="Mavromatis K."/>
            <person name="Brettin T.S."/>
            <person name="Bentley S.D."/>
            <person name="Hothersall J."/>
            <person name="Stephens E."/>
            <person name="Thomas C.M."/>
            <person name="Parkhill J."/>
            <person name="Levy S.B."/>
            <person name="Rainey P.B."/>
            <person name="Thomson N.R."/>
        </authorList>
    </citation>
    <scope>NUCLEOTIDE SEQUENCE [LARGE SCALE GENOMIC DNA]</scope>
    <source>
        <strain evidence="1 2">Pf0-1</strain>
    </source>
</reference>
<protein>
    <submittedName>
        <fullName evidence="1">Uncharacterized protein</fullName>
    </submittedName>
</protein>
<dbReference type="PANTHER" id="PTHR35813">
    <property type="entry name" value="INNER MEMBRANE PROTEIN YBAN"/>
    <property type="match status" value="1"/>
</dbReference>
<dbReference type="EMBL" id="CP000094">
    <property type="protein sequence ID" value="ABA73207.1"/>
    <property type="molecule type" value="Genomic_DNA"/>
</dbReference>
<dbReference type="InterPro" id="IPR007401">
    <property type="entry name" value="DUF454"/>
</dbReference>
<evidence type="ECO:0000313" key="1">
    <source>
        <dbReference type="EMBL" id="ABA73207.1"/>
    </source>
</evidence>
<dbReference type="HOGENOM" id="CLU_2071091_0_0_6"/>
<name>Q3KG99_PSEPF</name>
<organism evidence="1 2">
    <name type="scientific">Pseudomonas fluorescens (strain Pf0-1)</name>
    <dbReference type="NCBI Taxonomy" id="205922"/>
    <lineage>
        <taxon>Bacteria</taxon>
        <taxon>Pseudomonadati</taxon>
        <taxon>Pseudomonadota</taxon>
        <taxon>Gammaproteobacteria</taxon>
        <taxon>Pseudomonadales</taxon>
        <taxon>Pseudomonadaceae</taxon>
        <taxon>Pseudomonas</taxon>
    </lineage>
</organism>
<gene>
    <name evidence="1" type="ordered locus">Pfl01_1464</name>
</gene>
<evidence type="ECO:0000313" key="2">
    <source>
        <dbReference type="Proteomes" id="UP000002704"/>
    </source>
</evidence>
<dbReference type="AlphaFoldDB" id="Q3KG99"/>
<dbReference type="GO" id="GO:0005886">
    <property type="term" value="C:plasma membrane"/>
    <property type="evidence" value="ECO:0007669"/>
    <property type="project" value="TreeGrafter"/>
</dbReference>
<dbReference type="KEGG" id="pfo:Pfl01_1464"/>
<dbReference type="Pfam" id="PF04304">
    <property type="entry name" value="DUF454"/>
    <property type="match status" value="1"/>
</dbReference>
<accession>Q3KG99</accession>